<keyword evidence="1" id="KW-0472">Membrane</keyword>
<keyword evidence="1" id="KW-1133">Transmembrane helix</keyword>
<evidence type="ECO:0000313" key="2">
    <source>
        <dbReference type="EMBL" id="GIM93476.1"/>
    </source>
</evidence>
<dbReference type="AlphaFoldDB" id="A0A919TGC5"/>
<reference evidence="2 3" key="1">
    <citation type="submission" date="2021-03" db="EMBL/GenBank/DDBJ databases">
        <title>Whole genome shotgun sequence of Actinoplanes toevensis NBRC 105298.</title>
        <authorList>
            <person name="Komaki H."/>
            <person name="Tamura T."/>
        </authorList>
    </citation>
    <scope>NUCLEOTIDE SEQUENCE [LARGE SCALE GENOMIC DNA]</scope>
    <source>
        <strain evidence="2 3">NBRC 105298</strain>
    </source>
</reference>
<feature type="transmembrane region" description="Helical" evidence="1">
    <location>
        <begin position="6"/>
        <end position="22"/>
    </location>
</feature>
<dbReference type="Proteomes" id="UP000677082">
    <property type="component" value="Unassembled WGS sequence"/>
</dbReference>
<evidence type="ECO:0000256" key="1">
    <source>
        <dbReference type="SAM" id="Phobius"/>
    </source>
</evidence>
<keyword evidence="1" id="KW-0812">Transmembrane</keyword>
<comment type="caution">
    <text evidence="2">The sequence shown here is derived from an EMBL/GenBank/DDBJ whole genome shotgun (WGS) entry which is preliminary data.</text>
</comment>
<gene>
    <name evidence="2" type="ORF">Ato02nite_052690</name>
</gene>
<dbReference type="RefSeq" id="WP_213009298.1">
    <property type="nucleotide sequence ID" value="NZ_BOQN01000067.1"/>
</dbReference>
<feature type="transmembrane region" description="Helical" evidence="1">
    <location>
        <begin position="29"/>
        <end position="49"/>
    </location>
</feature>
<keyword evidence="3" id="KW-1185">Reference proteome</keyword>
<evidence type="ECO:0000313" key="3">
    <source>
        <dbReference type="Proteomes" id="UP000677082"/>
    </source>
</evidence>
<proteinExistence type="predicted"/>
<accession>A0A919TGC5</accession>
<dbReference type="EMBL" id="BOQN01000067">
    <property type="protein sequence ID" value="GIM93476.1"/>
    <property type="molecule type" value="Genomic_DNA"/>
</dbReference>
<name>A0A919TGC5_9ACTN</name>
<protein>
    <submittedName>
        <fullName evidence="2">Uncharacterized protein</fullName>
    </submittedName>
</protein>
<sequence length="217" mass="22402">MVDLLLAGAAVVVLVAVTVVLVRGERRGLVALVALLVLAAGTFAVAVYHRASTGDESDSVLPDLPIAVSSPAAQGLGAAMLHVEVPMGSGDKYPQGAIWLDPPRAGTDAYTGDLSLLCSTPGKTDHDQNCTGGDQRVWTVEPLEKRALVSPATGDPFADPAACDEGNVSYQPGYLELVAGKGYCARIADRVFALRIPSFPADQPLPKALSAEVAVLG</sequence>
<organism evidence="2 3">
    <name type="scientific">Paractinoplanes toevensis</name>
    <dbReference type="NCBI Taxonomy" id="571911"/>
    <lineage>
        <taxon>Bacteria</taxon>
        <taxon>Bacillati</taxon>
        <taxon>Actinomycetota</taxon>
        <taxon>Actinomycetes</taxon>
        <taxon>Micromonosporales</taxon>
        <taxon>Micromonosporaceae</taxon>
        <taxon>Paractinoplanes</taxon>
    </lineage>
</organism>